<dbReference type="PANTHER" id="PTHR43133:SF8">
    <property type="entry name" value="RNA POLYMERASE SIGMA FACTOR HI_1459-RELATED"/>
    <property type="match status" value="1"/>
</dbReference>
<dbReference type="KEGG" id="vpy:HZI73_03555"/>
<dbReference type="InterPro" id="IPR013325">
    <property type="entry name" value="RNA_pol_sigma_r2"/>
</dbReference>
<dbReference type="SUPFAM" id="SSF88659">
    <property type="entry name" value="Sigma3 and sigma4 domains of RNA polymerase sigma factors"/>
    <property type="match status" value="1"/>
</dbReference>
<name>A0A8J8SFB5_9FIRM</name>
<keyword evidence="8" id="KW-1185">Reference proteome</keyword>
<feature type="domain" description="RNA polymerase sigma-70 region 2" evidence="6">
    <location>
        <begin position="11"/>
        <end position="77"/>
    </location>
</feature>
<dbReference type="InterPro" id="IPR039425">
    <property type="entry name" value="RNA_pol_sigma-70-like"/>
</dbReference>
<proteinExistence type="inferred from homology"/>
<evidence type="ECO:0000313" key="8">
    <source>
        <dbReference type="Proteomes" id="UP000683246"/>
    </source>
</evidence>
<dbReference type="GO" id="GO:0003677">
    <property type="term" value="F:DNA binding"/>
    <property type="evidence" value="ECO:0007669"/>
    <property type="project" value="UniProtKB-KW"/>
</dbReference>
<keyword evidence="2" id="KW-0805">Transcription regulation</keyword>
<dbReference type="Proteomes" id="UP000683246">
    <property type="component" value="Chromosome"/>
</dbReference>
<dbReference type="Pfam" id="PF04542">
    <property type="entry name" value="Sigma70_r2"/>
    <property type="match status" value="1"/>
</dbReference>
<dbReference type="RefSeq" id="WP_212696885.1">
    <property type="nucleotide sequence ID" value="NZ_CP058649.1"/>
</dbReference>
<dbReference type="AlphaFoldDB" id="A0A8J8SFB5"/>
<comment type="similarity">
    <text evidence="1">Belongs to the sigma-70 factor family. ECF subfamily.</text>
</comment>
<evidence type="ECO:0000313" key="7">
    <source>
        <dbReference type="EMBL" id="QUI21416.1"/>
    </source>
</evidence>
<evidence type="ECO:0000259" key="6">
    <source>
        <dbReference type="Pfam" id="PF04542"/>
    </source>
</evidence>
<evidence type="ECO:0000256" key="1">
    <source>
        <dbReference type="ARBA" id="ARBA00010641"/>
    </source>
</evidence>
<dbReference type="GO" id="GO:0016987">
    <property type="term" value="F:sigma factor activity"/>
    <property type="evidence" value="ECO:0007669"/>
    <property type="project" value="UniProtKB-KW"/>
</dbReference>
<keyword evidence="3" id="KW-0731">Sigma factor</keyword>
<dbReference type="PANTHER" id="PTHR43133">
    <property type="entry name" value="RNA POLYMERASE ECF-TYPE SIGMA FACTO"/>
    <property type="match status" value="1"/>
</dbReference>
<dbReference type="SUPFAM" id="SSF88946">
    <property type="entry name" value="Sigma2 domain of RNA polymerase sigma factors"/>
    <property type="match status" value="1"/>
</dbReference>
<dbReference type="NCBIfam" id="TIGR02937">
    <property type="entry name" value="sigma70-ECF"/>
    <property type="match status" value="1"/>
</dbReference>
<keyword evidence="4" id="KW-0238">DNA-binding</keyword>
<accession>A0A8J8SFB5</accession>
<dbReference type="GO" id="GO:0006352">
    <property type="term" value="P:DNA-templated transcription initiation"/>
    <property type="evidence" value="ECO:0007669"/>
    <property type="project" value="InterPro"/>
</dbReference>
<protein>
    <submittedName>
        <fullName evidence="7">Sigma-70 family RNA polymerase sigma factor</fullName>
    </submittedName>
</protein>
<dbReference type="InterPro" id="IPR007627">
    <property type="entry name" value="RNA_pol_sigma70_r2"/>
</dbReference>
<dbReference type="InterPro" id="IPR013324">
    <property type="entry name" value="RNA_pol_sigma_r3/r4-like"/>
</dbReference>
<dbReference type="EMBL" id="CP058649">
    <property type="protein sequence ID" value="QUI21416.1"/>
    <property type="molecule type" value="Genomic_DNA"/>
</dbReference>
<dbReference type="Gene3D" id="1.10.10.10">
    <property type="entry name" value="Winged helix-like DNA-binding domain superfamily/Winged helix DNA-binding domain"/>
    <property type="match status" value="1"/>
</dbReference>
<dbReference type="InterPro" id="IPR014284">
    <property type="entry name" value="RNA_pol_sigma-70_dom"/>
</dbReference>
<gene>
    <name evidence="7" type="ORF">HZI73_03555</name>
</gene>
<sequence>MLKEQIQMDTLVTEYGHMVSAICRRMIQDQTLAEDVAQEVWIQIMKSKDSFKGRSKLSTWIYTICYRVIQQHWTKEKVYTTNYLSDYFRNGEVAIPEHTEDAHTMWVKEMCDRCLTGILHCLDNESRLIYLLRDVAQLDYMTIADICHKKEPAIRKIVSRSRTKLKNFLQNECTLYNPNGQCHCRMKEQVNNIKLDEEYHKIRNVMNHIDFFLVSEKILPTKNYWKKYI</sequence>
<evidence type="ECO:0000256" key="2">
    <source>
        <dbReference type="ARBA" id="ARBA00023015"/>
    </source>
</evidence>
<evidence type="ECO:0000256" key="3">
    <source>
        <dbReference type="ARBA" id="ARBA00023082"/>
    </source>
</evidence>
<keyword evidence="5" id="KW-0804">Transcription</keyword>
<dbReference type="Gene3D" id="1.10.1740.10">
    <property type="match status" value="1"/>
</dbReference>
<evidence type="ECO:0000256" key="4">
    <source>
        <dbReference type="ARBA" id="ARBA00023125"/>
    </source>
</evidence>
<reference evidence="7" key="1">
    <citation type="submission" date="2020-07" db="EMBL/GenBank/DDBJ databases">
        <title>Vallitalea pronyensis genome.</title>
        <authorList>
            <person name="Postec A."/>
        </authorList>
    </citation>
    <scope>NUCLEOTIDE SEQUENCE</scope>
    <source>
        <strain evidence="7">FatNI3</strain>
    </source>
</reference>
<dbReference type="InterPro" id="IPR036388">
    <property type="entry name" value="WH-like_DNA-bd_sf"/>
</dbReference>
<evidence type="ECO:0000256" key="5">
    <source>
        <dbReference type="ARBA" id="ARBA00023163"/>
    </source>
</evidence>
<organism evidence="7 8">
    <name type="scientific">Vallitalea pronyensis</name>
    <dbReference type="NCBI Taxonomy" id="1348613"/>
    <lineage>
        <taxon>Bacteria</taxon>
        <taxon>Bacillati</taxon>
        <taxon>Bacillota</taxon>
        <taxon>Clostridia</taxon>
        <taxon>Lachnospirales</taxon>
        <taxon>Vallitaleaceae</taxon>
        <taxon>Vallitalea</taxon>
    </lineage>
</organism>